<keyword evidence="3" id="KW-1185">Reference proteome</keyword>
<evidence type="ECO:0000313" key="2">
    <source>
        <dbReference type="EMBL" id="KAK8484824.1"/>
    </source>
</evidence>
<comment type="caution">
    <text evidence="2">The sequence shown here is derived from an EMBL/GenBank/DDBJ whole genome shotgun (WGS) entry which is preliminary data.</text>
</comment>
<accession>A0ABR1ZVR6</accession>
<keyword evidence="1" id="KW-0472">Membrane</keyword>
<protein>
    <submittedName>
        <fullName evidence="2">Uncharacterized protein</fullName>
    </submittedName>
</protein>
<evidence type="ECO:0000256" key="1">
    <source>
        <dbReference type="SAM" id="Phobius"/>
    </source>
</evidence>
<proteinExistence type="predicted"/>
<sequence length="78" mass="8840">METTRTQVSFWWKLSIARGPPWIHASDMSHLFNNWRGGILLSGGVSYASYLWLVVGLGITIEMGRTLFSEAYFLQDTA</sequence>
<evidence type="ECO:0000313" key="3">
    <source>
        <dbReference type="Proteomes" id="UP001396334"/>
    </source>
</evidence>
<dbReference type="Proteomes" id="UP001396334">
    <property type="component" value="Unassembled WGS sequence"/>
</dbReference>
<dbReference type="EMBL" id="JBBPBN010000534">
    <property type="protein sequence ID" value="KAK8484824.1"/>
    <property type="molecule type" value="Genomic_DNA"/>
</dbReference>
<organism evidence="2 3">
    <name type="scientific">Hibiscus sabdariffa</name>
    <name type="common">roselle</name>
    <dbReference type="NCBI Taxonomy" id="183260"/>
    <lineage>
        <taxon>Eukaryota</taxon>
        <taxon>Viridiplantae</taxon>
        <taxon>Streptophyta</taxon>
        <taxon>Embryophyta</taxon>
        <taxon>Tracheophyta</taxon>
        <taxon>Spermatophyta</taxon>
        <taxon>Magnoliopsida</taxon>
        <taxon>eudicotyledons</taxon>
        <taxon>Gunneridae</taxon>
        <taxon>Pentapetalae</taxon>
        <taxon>rosids</taxon>
        <taxon>malvids</taxon>
        <taxon>Malvales</taxon>
        <taxon>Malvaceae</taxon>
        <taxon>Malvoideae</taxon>
        <taxon>Hibiscus</taxon>
    </lineage>
</organism>
<gene>
    <name evidence="2" type="ORF">V6N11_070926</name>
</gene>
<keyword evidence="1" id="KW-0812">Transmembrane</keyword>
<reference evidence="2 3" key="1">
    <citation type="journal article" date="2024" name="G3 (Bethesda)">
        <title>Genome assembly of Hibiscus sabdariffa L. provides insights into metabolisms of medicinal natural products.</title>
        <authorList>
            <person name="Kim T."/>
        </authorList>
    </citation>
    <scope>NUCLEOTIDE SEQUENCE [LARGE SCALE GENOMIC DNA]</scope>
    <source>
        <strain evidence="2">TK-2024</strain>
        <tissue evidence="2">Old leaves</tissue>
    </source>
</reference>
<feature type="transmembrane region" description="Helical" evidence="1">
    <location>
        <begin position="38"/>
        <end position="59"/>
    </location>
</feature>
<keyword evidence="1" id="KW-1133">Transmembrane helix</keyword>
<name>A0ABR1ZVR6_9ROSI</name>